<feature type="region of interest" description="Disordered" evidence="1">
    <location>
        <begin position="10"/>
        <end position="81"/>
    </location>
</feature>
<keyword evidence="3" id="KW-1185">Reference proteome</keyword>
<protein>
    <submittedName>
        <fullName evidence="2">Uncharacterized protein</fullName>
    </submittedName>
</protein>
<reference evidence="2 3" key="1">
    <citation type="journal article" date="2023" name="bioRxiv">
        <title>High-quality genome assemblies of four members of thePodospora anserinaspecies complex.</title>
        <authorList>
            <person name="Ament-Velasquez S.L."/>
            <person name="Vogan A.A."/>
            <person name="Wallerman O."/>
            <person name="Hartmann F."/>
            <person name="Gautier V."/>
            <person name="Silar P."/>
            <person name="Giraud T."/>
            <person name="Johannesson H."/>
        </authorList>
    </citation>
    <scope>NUCLEOTIDE SEQUENCE [LARGE SCALE GENOMIC DNA]</scope>
    <source>
        <strain evidence="2 3">CBS 124.78</strain>
    </source>
</reference>
<sequence length="282" mass="31611">MGRDLAIAVRRLERDRSSEHPVHEEWHPEDSIPASDAILEPSEQSEGVDSLSSQFGAMSLPPSNGHEASNMSQIQQHGYMTGQEQPVAYQDYSSRAGFPRQRERPHGPEAEKEADITAHGSISPPAQGPLDGSHITAHDSHRGEALGVLKAIKLLIAARVKELEGRVPSRRVSFAGRDGENIWHDFDNREEALAGDMRELKLVEDAMDVDKENNSCFVVRDRAPVKSRERGVEKMEGIVLAPKAASKPRKHEIQRQILSAYHDSTAAFCWDDKELWDERFRR</sequence>
<feature type="compositionally biased region" description="Basic and acidic residues" evidence="1">
    <location>
        <begin position="10"/>
        <end position="30"/>
    </location>
</feature>
<dbReference type="EMBL" id="JAFFHC010000003">
    <property type="protein sequence ID" value="KAK4677895.1"/>
    <property type="molecule type" value="Genomic_DNA"/>
</dbReference>
<comment type="caution">
    <text evidence="2">The sequence shown here is derived from an EMBL/GenBank/DDBJ whole genome shotgun (WGS) entry which is preliminary data.</text>
</comment>
<feature type="compositionally biased region" description="Polar residues" evidence="1">
    <location>
        <begin position="42"/>
        <end position="56"/>
    </location>
</feature>
<accession>A0ABR0ICH9</accession>
<evidence type="ECO:0000313" key="2">
    <source>
        <dbReference type="EMBL" id="KAK4677895.1"/>
    </source>
</evidence>
<dbReference type="RefSeq" id="XP_062801365.1">
    <property type="nucleotide sequence ID" value="XM_062940391.1"/>
</dbReference>
<gene>
    <name evidence="2" type="ORF">QC764_0049580</name>
</gene>
<evidence type="ECO:0000256" key="1">
    <source>
        <dbReference type="SAM" id="MobiDB-lite"/>
    </source>
</evidence>
<feature type="region of interest" description="Disordered" evidence="1">
    <location>
        <begin position="119"/>
        <end position="138"/>
    </location>
</feature>
<proteinExistence type="predicted"/>
<organism evidence="2 3">
    <name type="scientific">Podospora pseudoanserina</name>
    <dbReference type="NCBI Taxonomy" id="2609844"/>
    <lineage>
        <taxon>Eukaryota</taxon>
        <taxon>Fungi</taxon>
        <taxon>Dikarya</taxon>
        <taxon>Ascomycota</taxon>
        <taxon>Pezizomycotina</taxon>
        <taxon>Sordariomycetes</taxon>
        <taxon>Sordariomycetidae</taxon>
        <taxon>Sordariales</taxon>
        <taxon>Podosporaceae</taxon>
        <taxon>Podospora</taxon>
    </lineage>
</organism>
<dbReference type="Proteomes" id="UP001323617">
    <property type="component" value="Unassembled WGS sequence"/>
</dbReference>
<evidence type="ECO:0000313" key="3">
    <source>
        <dbReference type="Proteomes" id="UP001323617"/>
    </source>
</evidence>
<dbReference type="GeneID" id="87960954"/>
<feature type="compositionally biased region" description="Polar residues" evidence="1">
    <location>
        <begin position="66"/>
        <end position="81"/>
    </location>
</feature>
<name>A0ABR0ICH9_9PEZI</name>